<keyword evidence="2" id="KW-0677">Repeat</keyword>
<sequence length="376" mass="43337">MVWCFLKKGSSFPTRVERKLRNFHKMLPVVIISILFTTALGGTLCPLPENIYPCSCTNVKFGRTMYTLVNCHHLANTYVLNKLMPVLGSMQIDKFLIFASFSGVSSYSMDREALMPTDWLSLLRAKEIEIYSTRLHSCFACQQEMDCKNSATQRFTIIENYTPGNICLMCKKGQVEYSWIGCMSRLKHFHYSHGQITSVGTDMFPVDMPQMRVVNLTRNAISTVAPGAFQKLNKLTTLDLSHNQIENFDFFTTEMNLEFLDLSWNHIKEIDSKQFSHLTQLTQLLLETNAVTGIKEESCRKSSFTNLKYINLKENPLHCDCKIKWMLCFPDADVEGTCDTPEDYENLDIVETYHLLVEECGIDDNRQNYTRRRIGY</sequence>
<dbReference type="InterPro" id="IPR003591">
    <property type="entry name" value="Leu-rich_rpt_typical-subtyp"/>
</dbReference>
<evidence type="ECO:0000256" key="1">
    <source>
        <dbReference type="ARBA" id="ARBA00022614"/>
    </source>
</evidence>
<dbReference type="AlphaFoldDB" id="A0AAV4R6U2"/>
<evidence type="ECO:0000313" key="3">
    <source>
        <dbReference type="EMBL" id="GIY17170.1"/>
    </source>
</evidence>
<dbReference type="Pfam" id="PF13855">
    <property type="entry name" value="LRR_8"/>
    <property type="match status" value="1"/>
</dbReference>
<accession>A0AAV4R6U2</accession>
<dbReference type="Pfam" id="PF00560">
    <property type="entry name" value="LRR_1"/>
    <property type="match status" value="1"/>
</dbReference>
<dbReference type="Proteomes" id="UP001054837">
    <property type="component" value="Unassembled WGS sequence"/>
</dbReference>
<keyword evidence="1" id="KW-0433">Leucine-rich repeat</keyword>
<dbReference type="InterPro" id="IPR032675">
    <property type="entry name" value="LRR_dom_sf"/>
</dbReference>
<dbReference type="PANTHER" id="PTHR24366:SF96">
    <property type="entry name" value="LEUCINE RICH REPEAT CONTAINING 53"/>
    <property type="match status" value="1"/>
</dbReference>
<dbReference type="PANTHER" id="PTHR24366">
    <property type="entry name" value="IG(IMMUNOGLOBULIN) AND LRR(LEUCINE RICH REPEAT) DOMAINS"/>
    <property type="match status" value="1"/>
</dbReference>
<dbReference type="EMBL" id="BPLQ01005779">
    <property type="protein sequence ID" value="GIY17170.1"/>
    <property type="molecule type" value="Genomic_DNA"/>
</dbReference>
<proteinExistence type="predicted"/>
<organism evidence="3 4">
    <name type="scientific">Caerostris darwini</name>
    <dbReference type="NCBI Taxonomy" id="1538125"/>
    <lineage>
        <taxon>Eukaryota</taxon>
        <taxon>Metazoa</taxon>
        <taxon>Ecdysozoa</taxon>
        <taxon>Arthropoda</taxon>
        <taxon>Chelicerata</taxon>
        <taxon>Arachnida</taxon>
        <taxon>Araneae</taxon>
        <taxon>Araneomorphae</taxon>
        <taxon>Entelegynae</taxon>
        <taxon>Araneoidea</taxon>
        <taxon>Araneidae</taxon>
        <taxon>Caerostris</taxon>
    </lineage>
</organism>
<dbReference type="SUPFAM" id="SSF52058">
    <property type="entry name" value="L domain-like"/>
    <property type="match status" value="1"/>
</dbReference>
<name>A0AAV4R6U2_9ARAC</name>
<reference evidence="3 4" key="1">
    <citation type="submission" date="2021-06" db="EMBL/GenBank/DDBJ databases">
        <title>Caerostris darwini draft genome.</title>
        <authorList>
            <person name="Kono N."/>
            <person name="Arakawa K."/>
        </authorList>
    </citation>
    <scope>NUCLEOTIDE SEQUENCE [LARGE SCALE GENOMIC DNA]</scope>
</reference>
<dbReference type="SMART" id="SM00369">
    <property type="entry name" value="LRR_TYP"/>
    <property type="match status" value="4"/>
</dbReference>
<keyword evidence="4" id="KW-1185">Reference proteome</keyword>
<gene>
    <name evidence="3" type="primary">AVEN_23684_1</name>
    <name evidence="3" type="ORF">CDAR_422571</name>
</gene>
<dbReference type="InterPro" id="IPR001611">
    <property type="entry name" value="Leu-rich_rpt"/>
</dbReference>
<protein>
    <submittedName>
        <fullName evidence="3">Uncharacterized protein</fullName>
    </submittedName>
</protein>
<dbReference type="Gene3D" id="3.80.10.10">
    <property type="entry name" value="Ribonuclease Inhibitor"/>
    <property type="match status" value="1"/>
</dbReference>
<comment type="caution">
    <text evidence="3">The sequence shown here is derived from an EMBL/GenBank/DDBJ whole genome shotgun (WGS) entry which is preliminary data.</text>
</comment>
<evidence type="ECO:0000256" key="2">
    <source>
        <dbReference type="ARBA" id="ARBA00022737"/>
    </source>
</evidence>
<evidence type="ECO:0000313" key="4">
    <source>
        <dbReference type="Proteomes" id="UP001054837"/>
    </source>
</evidence>
<dbReference type="PROSITE" id="PS51450">
    <property type="entry name" value="LRR"/>
    <property type="match status" value="2"/>
</dbReference>